<reference evidence="2 3" key="1">
    <citation type="submission" date="2017-02" db="EMBL/GenBank/DDBJ databases">
        <authorList>
            <person name="Dridi B."/>
        </authorList>
    </citation>
    <scope>NUCLEOTIDE SEQUENCE [LARGE SCALE GENOMIC DNA]</scope>
    <source>
        <strain evidence="2 3">JB380</strain>
    </source>
</reference>
<evidence type="ECO:0000313" key="3">
    <source>
        <dbReference type="Proteomes" id="UP000196331"/>
    </source>
</evidence>
<dbReference type="Proteomes" id="UP000196331">
    <property type="component" value="Unassembled WGS sequence"/>
</dbReference>
<gene>
    <name evidence="2" type="ORF">CZ787_11110</name>
</gene>
<dbReference type="AlphaFoldDB" id="A0A1R4I1F9"/>
<dbReference type="EMBL" id="FUKM01000046">
    <property type="protein sequence ID" value="SJN13640.1"/>
    <property type="molecule type" value="Genomic_DNA"/>
</dbReference>
<protein>
    <submittedName>
        <fullName evidence="2">Uncharacterized protein</fullName>
    </submittedName>
</protein>
<comment type="caution">
    <text evidence="2">The sequence shown here is derived from an EMBL/GenBank/DDBJ whole genome shotgun (WGS) entry which is preliminary data.</text>
</comment>
<evidence type="ECO:0000256" key="1">
    <source>
        <dbReference type="SAM" id="MobiDB-lite"/>
    </source>
</evidence>
<feature type="region of interest" description="Disordered" evidence="1">
    <location>
        <begin position="1"/>
        <end position="23"/>
    </location>
</feature>
<accession>A0A1R4I1F9</accession>
<dbReference type="RefSeq" id="WP_225733774.1">
    <property type="nucleotide sequence ID" value="NZ_FUKM01000046.1"/>
</dbReference>
<sequence>MRNIASVNQIQAGSAANATQTNGRLREIGSHMAIRYILSLETNTN</sequence>
<name>A0A1R4I1F9_9GAMM</name>
<evidence type="ECO:0000313" key="2">
    <source>
        <dbReference type="EMBL" id="SJN13640.1"/>
    </source>
</evidence>
<proteinExistence type="predicted"/>
<organism evidence="2 3">
    <name type="scientific">Halomonas citrativorans</name>
    <dbReference type="NCBI Taxonomy" id="2742612"/>
    <lineage>
        <taxon>Bacteria</taxon>
        <taxon>Pseudomonadati</taxon>
        <taxon>Pseudomonadota</taxon>
        <taxon>Gammaproteobacteria</taxon>
        <taxon>Oceanospirillales</taxon>
        <taxon>Halomonadaceae</taxon>
        <taxon>Halomonas</taxon>
    </lineage>
</organism>